<dbReference type="OrthoDB" id="341259at2759"/>
<dbReference type="InterPro" id="IPR036770">
    <property type="entry name" value="Ankyrin_rpt-contain_sf"/>
</dbReference>
<organism evidence="2 3">
    <name type="scientific">Zopfia rhizophila CBS 207.26</name>
    <dbReference type="NCBI Taxonomy" id="1314779"/>
    <lineage>
        <taxon>Eukaryota</taxon>
        <taxon>Fungi</taxon>
        <taxon>Dikarya</taxon>
        <taxon>Ascomycota</taxon>
        <taxon>Pezizomycotina</taxon>
        <taxon>Dothideomycetes</taxon>
        <taxon>Dothideomycetes incertae sedis</taxon>
        <taxon>Zopfiaceae</taxon>
        <taxon>Zopfia</taxon>
    </lineage>
</organism>
<dbReference type="SUPFAM" id="SSF48403">
    <property type="entry name" value="Ankyrin repeat"/>
    <property type="match status" value="1"/>
</dbReference>
<dbReference type="PROSITE" id="PS50297">
    <property type="entry name" value="ANK_REP_REGION"/>
    <property type="match status" value="2"/>
</dbReference>
<sequence length="789" mass="88501">MDPLSISASIITLISAASAIEKGLKRLWSLRYAPENLEILINEVTDFRATLKLTNSAVDAIQESDVEVLLTLKSLLIRAQTQLDAIKLFVETHLLKRGEMRDANHLRLSRRAKVREVLGESQRKLDALRKSLANTKTDLIMALTTINMLHMNSLRTTLPLSIQHIGITEPSATSSNVNSRQYTSLREDVLPADIPPDVRTDVISQISSISPQSPRSYLVFRTKLLENTCQNPCACRCHIPFEVRTPHWFRGLIGSIFFQFIGTPVWNYRSCNIRQCGSAHSNPASIYFEYFFPTWLLPWGISITGGWNDLRGVGSTWTLKIPRVLTQGRIQDKMIYTLMYGKVLDARRFMRENGIAAIDVNHCGVSLFECALIHGRDDMCSMLLEGGVDLATQNRFGVTLGQRAWRVLLASIQIFDSYHNVRASLESIYSVEILQLNSLHKIIIGLSDKDLISQIESDPTLVHGRDNERYTPLHWAIKRSDVKAVDVLLRNGADPNAVCIRGISPLGYAAAWSTPKCCKKLLDAGANVRSMDDNGRSPILWALRTHPVNLNLITLLLQYGADPNNMSADSRITCLMESSKYPQIEICEALLDHGANIDAVDQNGWTAIFYAISYNNKAAVETLLDREASLISRDKNNESIIEFAARSGSNSIMRLLGEVRIQGLRMTPKDIDNCWYIFYQQRDEFFSGKREPIESERAALDALIRSINTIGSRETRRGSVLDYASSGQCRDEIAGDGGSWASTSEKDYEDEFHDAVETQEKNEEASRGQPWALSQALPAGPWASIWWAF</sequence>
<keyword evidence="3" id="KW-1185">Reference proteome</keyword>
<evidence type="ECO:0000313" key="2">
    <source>
        <dbReference type="EMBL" id="KAF2185368.1"/>
    </source>
</evidence>
<feature type="repeat" description="ANK" evidence="1">
    <location>
        <begin position="468"/>
        <end position="500"/>
    </location>
</feature>
<reference evidence="2" key="1">
    <citation type="journal article" date="2020" name="Stud. Mycol.">
        <title>101 Dothideomycetes genomes: a test case for predicting lifestyles and emergence of pathogens.</title>
        <authorList>
            <person name="Haridas S."/>
            <person name="Albert R."/>
            <person name="Binder M."/>
            <person name="Bloem J."/>
            <person name="Labutti K."/>
            <person name="Salamov A."/>
            <person name="Andreopoulos B."/>
            <person name="Baker S."/>
            <person name="Barry K."/>
            <person name="Bills G."/>
            <person name="Bluhm B."/>
            <person name="Cannon C."/>
            <person name="Castanera R."/>
            <person name="Culley D."/>
            <person name="Daum C."/>
            <person name="Ezra D."/>
            <person name="Gonzalez J."/>
            <person name="Henrissat B."/>
            <person name="Kuo A."/>
            <person name="Liang C."/>
            <person name="Lipzen A."/>
            <person name="Lutzoni F."/>
            <person name="Magnuson J."/>
            <person name="Mondo S."/>
            <person name="Nolan M."/>
            <person name="Ohm R."/>
            <person name="Pangilinan J."/>
            <person name="Park H.-J."/>
            <person name="Ramirez L."/>
            <person name="Alfaro M."/>
            <person name="Sun H."/>
            <person name="Tritt A."/>
            <person name="Yoshinaga Y."/>
            <person name="Zwiers L.-H."/>
            <person name="Turgeon B."/>
            <person name="Goodwin S."/>
            <person name="Spatafora J."/>
            <person name="Crous P."/>
            <person name="Grigoriev I."/>
        </authorList>
    </citation>
    <scope>NUCLEOTIDE SEQUENCE</scope>
    <source>
        <strain evidence="2">CBS 207.26</strain>
    </source>
</reference>
<feature type="repeat" description="ANK" evidence="1">
    <location>
        <begin position="534"/>
        <end position="568"/>
    </location>
</feature>
<dbReference type="SMART" id="SM00248">
    <property type="entry name" value="ANK"/>
    <property type="match status" value="6"/>
</dbReference>
<gene>
    <name evidence="2" type="ORF">K469DRAFT_665670</name>
</gene>
<dbReference type="Gene3D" id="1.25.40.20">
    <property type="entry name" value="Ankyrin repeat-containing domain"/>
    <property type="match status" value="2"/>
</dbReference>
<name>A0A6A6E4C4_9PEZI</name>
<dbReference type="AlphaFoldDB" id="A0A6A6E4C4"/>
<feature type="repeat" description="ANK" evidence="1">
    <location>
        <begin position="501"/>
        <end position="533"/>
    </location>
</feature>
<keyword evidence="1" id="KW-0040">ANK repeat</keyword>
<evidence type="ECO:0000256" key="1">
    <source>
        <dbReference type="PROSITE-ProRule" id="PRU00023"/>
    </source>
</evidence>
<protein>
    <submittedName>
        <fullName evidence="2">Ankyrin</fullName>
    </submittedName>
</protein>
<dbReference type="InterPro" id="IPR052391">
    <property type="entry name" value="E3_Ligase-Neurotoxin"/>
</dbReference>
<proteinExistence type="predicted"/>
<evidence type="ECO:0000313" key="3">
    <source>
        <dbReference type="Proteomes" id="UP000800200"/>
    </source>
</evidence>
<feature type="repeat" description="ANK" evidence="1">
    <location>
        <begin position="603"/>
        <end position="635"/>
    </location>
</feature>
<dbReference type="PANTHER" id="PTHR24133:SF40">
    <property type="entry name" value="ANKYRIN REPEAT DOMAIN 44"/>
    <property type="match status" value="1"/>
</dbReference>
<accession>A0A6A6E4C4</accession>
<dbReference type="Proteomes" id="UP000800200">
    <property type="component" value="Unassembled WGS sequence"/>
</dbReference>
<dbReference type="PANTHER" id="PTHR24133">
    <property type="entry name" value="ANKYRIN DOMAIN-CONTAINING"/>
    <property type="match status" value="1"/>
</dbReference>
<dbReference type="Pfam" id="PF12796">
    <property type="entry name" value="Ank_2"/>
    <property type="match status" value="2"/>
</dbReference>
<dbReference type="EMBL" id="ML994634">
    <property type="protein sequence ID" value="KAF2185368.1"/>
    <property type="molecule type" value="Genomic_DNA"/>
</dbReference>
<dbReference type="PROSITE" id="PS50088">
    <property type="entry name" value="ANK_REPEAT"/>
    <property type="match status" value="4"/>
</dbReference>
<dbReference type="InterPro" id="IPR002110">
    <property type="entry name" value="Ankyrin_rpt"/>
</dbReference>